<keyword evidence="2" id="KW-1185">Reference proteome</keyword>
<gene>
    <name evidence="1" type="ORF">C4F49_16545</name>
</gene>
<evidence type="ECO:0000313" key="2">
    <source>
        <dbReference type="Proteomes" id="UP000616201"/>
    </source>
</evidence>
<dbReference type="EMBL" id="PRDK01000009">
    <property type="protein sequence ID" value="MBE8715287.1"/>
    <property type="molecule type" value="Genomic_DNA"/>
</dbReference>
<organism evidence="1 2">
    <name type="scientific">Sphingobacterium hungaricum</name>
    <dbReference type="NCBI Taxonomy" id="2082723"/>
    <lineage>
        <taxon>Bacteria</taxon>
        <taxon>Pseudomonadati</taxon>
        <taxon>Bacteroidota</taxon>
        <taxon>Sphingobacteriia</taxon>
        <taxon>Sphingobacteriales</taxon>
        <taxon>Sphingobacteriaceae</taxon>
        <taxon>Sphingobacterium</taxon>
    </lineage>
</organism>
<proteinExistence type="predicted"/>
<evidence type="ECO:0000313" key="1">
    <source>
        <dbReference type="EMBL" id="MBE8715287.1"/>
    </source>
</evidence>
<comment type="caution">
    <text evidence="1">The sequence shown here is derived from an EMBL/GenBank/DDBJ whole genome shotgun (WGS) entry which is preliminary data.</text>
</comment>
<dbReference type="Proteomes" id="UP000616201">
    <property type="component" value="Unassembled WGS sequence"/>
</dbReference>
<dbReference type="AlphaFoldDB" id="A0A928YS24"/>
<protein>
    <submittedName>
        <fullName evidence="1">Uncharacterized protein</fullName>
    </submittedName>
</protein>
<accession>A0A928YS24</accession>
<sequence length="62" mass="7427">MRNKEVEIKLILEIFLKFKPKKKLSNKLKSFWVNDEARTHIPRCHKTYLNPLCLSLKDTSKL</sequence>
<reference evidence="1" key="1">
    <citation type="submission" date="2018-02" db="EMBL/GenBank/DDBJ databases">
        <authorList>
            <person name="Vasarhelyi B.M."/>
            <person name="Deshmukh S."/>
            <person name="Balint B."/>
            <person name="Kukolya J."/>
        </authorList>
    </citation>
    <scope>NUCLEOTIDE SEQUENCE</scope>
    <source>
        <strain evidence="1">KB22</strain>
    </source>
</reference>
<name>A0A928YS24_9SPHI</name>